<evidence type="ECO:0000256" key="3">
    <source>
        <dbReference type="ARBA" id="ARBA00022801"/>
    </source>
</evidence>
<evidence type="ECO:0000256" key="5">
    <source>
        <dbReference type="ARBA" id="ARBA00023204"/>
    </source>
</evidence>
<sequence length="149" mass="16682">MTPLKLHSSNSIDIFSAETKTVLELPFVDEGISAGFPSPALDFIDISIDLNKHLIKHPSATFYGRVKGVSLINAGINDGDLLIIDRSLEPINDKIAVCYIDGEFTAKRIKITKNEVWLIPENEDYQPIKVTEDNNFLIWGIVTHVIKYV</sequence>
<dbReference type="HOGENOM" id="CLU_066192_0_0_10"/>
<evidence type="ECO:0000256" key="2">
    <source>
        <dbReference type="ARBA" id="ARBA00022763"/>
    </source>
</evidence>
<reference evidence="10" key="2">
    <citation type="submission" date="2012-03" db="EMBL/GenBank/DDBJ databases">
        <title>Complete genome sequence of Flavobacterium indicum GPTSA100-9T, isolated from warm spring water.</title>
        <authorList>
            <person name="Barbier P."/>
            <person name="Houel A."/>
            <person name="Loux V."/>
            <person name="Poulain J."/>
            <person name="Bernardet J.-F."/>
            <person name="Touchon M."/>
            <person name="Duchaud E."/>
        </authorList>
    </citation>
    <scope>NUCLEOTIDE SEQUENCE [LARGE SCALE GENOMIC DNA]</scope>
    <source>
        <strain evidence="10">DSM 17447 / CIP 109464 / GPTSA100-9</strain>
    </source>
</reference>
<dbReference type="KEGG" id="fin:KQS_00255"/>
<feature type="domain" description="Peptidase S24/S26A/S26B/S26C" evidence="8">
    <location>
        <begin position="26"/>
        <end position="142"/>
    </location>
</feature>
<dbReference type="GO" id="GO:0006281">
    <property type="term" value="P:DNA repair"/>
    <property type="evidence" value="ECO:0007669"/>
    <property type="project" value="UniProtKB-KW"/>
</dbReference>
<dbReference type="InterPro" id="IPR036286">
    <property type="entry name" value="LexA/Signal_pep-like_sf"/>
</dbReference>
<dbReference type="InterPro" id="IPR039418">
    <property type="entry name" value="LexA-like"/>
</dbReference>
<dbReference type="InterPro" id="IPR015927">
    <property type="entry name" value="Peptidase_S24_S26A/B/C"/>
</dbReference>
<evidence type="ECO:0000313" key="10">
    <source>
        <dbReference type="Proteomes" id="UP000007599"/>
    </source>
</evidence>
<reference evidence="9 10" key="1">
    <citation type="journal article" date="2012" name="J. Bacteriol.">
        <title>Complete Genome Sequence of Flavobacterium indicum GPSTA100-9T, Isolated from Warm Spring Water.</title>
        <authorList>
            <person name="Barbier P."/>
            <person name="Houel A."/>
            <person name="Loux V."/>
            <person name="Poulain J."/>
            <person name="Bernardet J.F."/>
            <person name="Touchon M."/>
            <person name="Duchaud E."/>
        </authorList>
    </citation>
    <scope>NUCLEOTIDE SEQUENCE [LARGE SCALE GENOMIC DNA]</scope>
    <source>
        <strain evidence="10">DSM 17447 / CIP 109464 / GPTSA100-9</strain>
    </source>
</reference>
<organism evidence="9 10">
    <name type="scientific">Flavobacterium indicum (strain DSM 17447 / CIP 109464 / GPTSA100-9)</name>
    <dbReference type="NCBI Taxonomy" id="1094466"/>
    <lineage>
        <taxon>Bacteria</taxon>
        <taxon>Pseudomonadati</taxon>
        <taxon>Bacteroidota</taxon>
        <taxon>Flavobacteriia</taxon>
        <taxon>Flavobacteriales</taxon>
        <taxon>Flavobacteriaceae</taxon>
        <taxon>Flavobacterium</taxon>
    </lineage>
</organism>
<dbReference type="MEROPS" id="S24.003"/>
<name>H8XNE7_FLAIG</name>
<dbReference type="Pfam" id="PF00717">
    <property type="entry name" value="Peptidase_S24"/>
    <property type="match status" value="1"/>
</dbReference>
<evidence type="ECO:0000259" key="8">
    <source>
        <dbReference type="Pfam" id="PF00717"/>
    </source>
</evidence>
<dbReference type="InterPro" id="IPR050077">
    <property type="entry name" value="LexA_repressor"/>
</dbReference>
<dbReference type="GO" id="GO:0009432">
    <property type="term" value="P:SOS response"/>
    <property type="evidence" value="ECO:0007669"/>
    <property type="project" value="UniProtKB-KW"/>
</dbReference>
<dbReference type="PRINTS" id="PR00726">
    <property type="entry name" value="LEXASERPTASE"/>
</dbReference>
<dbReference type="STRING" id="1094466.KQS_00255"/>
<dbReference type="NCBIfam" id="NF007621">
    <property type="entry name" value="PRK10276.1"/>
    <property type="match status" value="1"/>
</dbReference>
<dbReference type="EC" id="3.4.21.-" evidence="9"/>
<keyword evidence="3 7" id="KW-0378">Hydrolase</keyword>
<dbReference type="SUPFAM" id="SSF51306">
    <property type="entry name" value="LexA/Signal peptidase"/>
    <property type="match status" value="1"/>
</dbReference>
<dbReference type="GO" id="GO:0016787">
    <property type="term" value="F:hydrolase activity"/>
    <property type="evidence" value="ECO:0007669"/>
    <property type="project" value="UniProtKB-KW"/>
</dbReference>
<comment type="similarity">
    <text evidence="1 7">Belongs to the peptidase S24 family.</text>
</comment>
<dbReference type="PANTHER" id="PTHR33516">
    <property type="entry name" value="LEXA REPRESSOR"/>
    <property type="match status" value="1"/>
</dbReference>
<gene>
    <name evidence="9" type="primary">umuD</name>
    <name evidence="9" type="ordered locus">KQS_00255</name>
</gene>
<dbReference type="RefSeq" id="WP_014387208.1">
    <property type="nucleotide sequence ID" value="NC_017025.1"/>
</dbReference>
<dbReference type="eggNOG" id="COG1974">
    <property type="taxonomic scope" value="Bacteria"/>
</dbReference>
<keyword evidence="2" id="KW-0227">DNA damage</keyword>
<dbReference type="OrthoDB" id="9787787at2"/>
<dbReference type="CDD" id="cd06529">
    <property type="entry name" value="S24_LexA-like"/>
    <property type="match status" value="1"/>
</dbReference>
<dbReference type="Gene3D" id="2.10.109.10">
    <property type="entry name" value="Umud Fragment, subunit A"/>
    <property type="match status" value="1"/>
</dbReference>
<dbReference type="GO" id="GO:0003677">
    <property type="term" value="F:DNA binding"/>
    <property type="evidence" value="ECO:0007669"/>
    <property type="project" value="InterPro"/>
</dbReference>
<protein>
    <submittedName>
        <fullName evidence="9">SOS mutagenesis error-prone repair processed to UmuD' forms complex with UmuC</fullName>
        <ecNumber evidence="9">3.4.21.-</ecNumber>
    </submittedName>
</protein>
<evidence type="ECO:0000256" key="4">
    <source>
        <dbReference type="ARBA" id="ARBA00022813"/>
    </source>
</evidence>
<dbReference type="Proteomes" id="UP000007599">
    <property type="component" value="Chromosome I"/>
</dbReference>
<evidence type="ECO:0000256" key="6">
    <source>
        <dbReference type="ARBA" id="ARBA00023236"/>
    </source>
</evidence>
<evidence type="ECO:0000256" key="7">
    <source>
        <dbReference type="RuleBase" id="RU003991"/>
    </source>
</evidence>
<dbReference type="PATRIC" id="fig|1094466.5.peg.51"/>
<dbReference type="AlphaFoldDB" id="H8XNE7"/>
<dbReference type="PANTHER" id="PTHR33516:SF2">
    <property type="entry name" value="LEXA REPRESSOR-RELATED"/>
    <property type="match status" value="1"/>
</dbReference>
<dbReference type="EMBL" id="HE774682">
    <property type="protein sequence ID" value="CCG52064.1"/>
    <property type="molecule type" value="Genomic_DNA"/>
</dbReference>
<keyword evidence="5" id="KW-0234">DNA repair</keyword>
<accession>H8XNE7</accession>
<dbReference type="InterPro" id="IPR006197">
    <property type="entry name" value="Peptidase_S24_LexA"/>
</dbReference>
<evidence type="ECO:0000313" key="9">
    <source>
        <dbReference type="EMBL" id="CCG52064.1"/>
    </source>
</evidence>
<keyword evidence="10" id="KW-1185">Reference proteome</keyword>
<evidence type="ECO:0000256" key="1">
    <source>
        <dbReference type="ARBA" id="ARBA00007484"/>
    </source>
</evidence>
<proteinExistence type="inferred from homology"/>
<dbReference type="GO" id="GO:0006355">
    <property type="term" value="P:regulation of DNA-templated transcription"/>
    <property type="evidence" value="ECO:0007669"/>
    <property type="project" value="InterPro"/>
</dbReference>
<keyword evidence="4 7" id="KW-0068">Autocatalytic cleavage</keyword>
<keyword evidence="6" id="KW-0742">SOS response</keyword>